<dbReference type="AlphaFoldDB" id="A0A0B0P9Q9"/>
<proteinExistence type="predicted"/>
<organism evidence="1 2">
    <name type="scientific">Gossypium arboreum</name>
    <name type="common">Tree cotton</name>
    <name type="synonym">Gossypium nanking</name>
    <dbReference type="NCBI Taxonomy" id="29729"/>
    <lineage>
        <taxon>Eukaryota</taxon>
        <taxon>Viridiplantae</taxon>
        <taxon>Streptophyta</taxon>
        <taxon>Embryophyta</taxon>
        <taxon>Tracheophyta</taxon>
        <taxon>Spermatophyta</taxon>
        <taxon>Magnoliopsida</taxon>
        <taxon>eudicotyledons</taxon>
        <taxon>Gunneridae</taxon>
        <taxon>Pentapetalae</taxon>
        <taxon>rosids</taxon>
        <taxon>malvids</taxon>
        <taxon>Malvales</taxon>
        <taxon>Malvaceae</taxon>
        <taxon>Malvoideae</taxon>
        <taxon>Gossypium</taxon>
    </lineage>
</organism>
<sequence length="40" mass="4597">MCFCVVTPRTRDHCRSQTRGANRLNSFTLTVHLKIFQTTG</sequence>
<reference evidence="2" key="1">
    <citation type="submission" date="2014-09" db="EMBL/GenBank/DDBJ databases">
        <authorList>
            <person name="Mudge J."/>
            <person name="Ramaraj T."/>
            <person name="Lindquist I.E."/>
            <person name="Bharti A.K."/>
            <person name="Sundararajan A."/>
            <person name="Cameron C.T."/>
            <person name="Woodward J.E."/>
            <person name="May G.D."/>
            <person name="Brubaker C."/>
            <person name="Broadhvest J."/>
            <person name="Wilkins T.A."/>
        </authorList>
    </citation>
    <scope>NUCLEOTIDE SEQUENCE</scope>
    <source>
        <strain evidence="2">cv. AKA8401</strain>
    </source>
</reference>
<dbReference type="Proteomes" id="UP000032142">
    <property type="component" value="Unassembled WGS sequence"/>
</dbReference>
<evidence type="ECO:0000313" key="1">
    <source>
        <dbReference type="EMBL" id="KHG20096.1"/>
    </source>
</evidence>
<accession>A0A0B0P9Q9</accession>
<gene>
    <name evidence="1" type="ORF">F383_25830</name>
</gene>
<keyword evidence="2" id="KW-1185">Reference proteome</keyword>
<protein>
    <submittedName>
        <fullName evidence="1">Uncharacterized protein</fullName>
    </submittedName>
</protein>
<name>A0A0B0P9Q9_GOSAR</name>
<evidence type="ECO:0000313" key="2">
    <source>
        <dbReference type="Proteomes" id="UP000032142"/>
    </source>
</evidence>
<dbReference type="EMBL" id="KN414843">
    <property type="protein sequence ID" value="KHG20096.1"/>
    <property type="molecule type" value="Genomic_DNA"/>
</dbReference>